<proteinExistence type="predicted"/>
<dbReference type="InterPro" id="IPR011051">
    <property type="entry name" value="RmlC_Cupin_sf"/>
</dbReference>
<dbReference type="Pfam" id="PF07883">
    <property type="entry name" value="Cupin_2"/>
    <property type="match status" value="1"/>
</dbReference>
<dbReference type="RefSeq" id="WP_128561912.1">
    <property type="nucleotide sequence ID" value="NZ_BPQH01000001.1"/>
</dbReference>
<feature type="domain" description="Cupin type-2" evidence="2">
    <location>
        <begin position="60"/>
        <end position="127"/>
    </location>
</feature>
<dbReference type="EMBL" id="BPQH01000001">
    <property type="protein sequence ID" value="GJD47581.1"/>
    <property type="molecule type" value="Genomic_DNA"/>
</dbReference>
<accession>A0ABQ4QQL8</accession>
<dbReference type="SUPFAM" id="SSF51182">
    <property type="entry name" value="RmlC-like cupins"/>
    <property type="match status" value="1"/>
</dbReference>
<protein>
    <recommendedName>
        <fullName evidence="2">Cupin type-2 domain-containing protein</fullName>
    </recommendedName>
</protein>
<dbReference type="Proteomes" id="UP001055167">
    <property type="component" value="Unassembled WGS sequence"/>
</dbReference>
<feature type="chain" id="PRO_5046023829" description="Cupin type-2 domain-containing protein" evidence="1">
    <location>
        <begin position="29"/>
        <end position="140"/>
    </location>
</feature>
<keyword evidence="4" id="KW-1185">Reference proteome</keyword>
<dbReference type="InterPro" id="IPR014710">
    <property type="entry name" value="RmlC-like_jellyroll"/>
</dbReference>
<evidence type="ECO:0000313" key="4">
    <source>
        <dbReference type="Proteomes" id="UP001055167"/>
    </source>
</evidence>
<reference evidence="3" key="2">
    <citation type="submission" date="2021-08" db="EMBL/GenBank/DDBJ databases">
        <authorList>
            <person name="Tani A."/>
            <person name="Ola A."/>
            <person name="Ogura Y."/>
            <person name="Katsura K."/>
            <person name="Hayashi T."/>
        </authorList>
    </citation>
    <scope>NUCLEOTIDE SEQUENCE</scope>
    <source>
        <strain evidence="3">KCTC 52305</strain>
    </source>
</reference>
<evidence type="ECO:0000259" key="2">
    <source>
        <dbReference type="Pfam" id="PF07883"/>
    </source>
</evidence>
<feature type="signal peptide" evidence="1">
    <location>
        <begin position="1"/>
        <end position="28"/>
    </location>
</feature>
<dbReference type="PANTHER" id="PTHR38599">
    <property type="entry name" value="CUPIN DOMAIN PROTEIN (AFU_ORTHOLOGUE AFUA_3G13620)"/>
    <property type="match status" value="1"/>
</dbReference>
<organism evidence="3 4">
    <name type="scientific">Methylobacterium crusticola</name>
    <dbReference type="NCBI Taxonomy" id="1697972"/>
    <lineage>
        <taxon>Bacteria</taxon>
        <taxon>Pseudomonadati</taxon>
        <taxon>Pseudomonadota</taxon>
        <taxon>Alphaproteobacteria</taxon>
        <taxon>Hyphomicrobiales</taxon>
        <taxon>Methylobacteriaceae</taxon>
        <taxon>Methylobacterium</taxon>
    </lineage>
</organism>
<dbReference type="InterPro" id="IPR013096">
    <property type="entry name" value="Cupin_2"/>
</dbReference>
<evidence type="ECO:0000313" key="3">
    <source>
        <dbReference type="EMBL" id="GJD47581.1"/>
    </source>
</evidence>
<dbReference type="PANTHER" id="PTHR38599:SF1">
    <property type="entry name" value="CUPIN DOMAIN PROTEIN (AFU_ORTHOLOGUE AFUA_3G13620)"/>
    <property type="match status" value="1"/>
</dbReference>
<keyword evidence="1" id="KW-0732">Signal</keyword>
<name>A0ABQ4QQL8_9HYPH</name>
<dbReference type="CDD" id="cd02235">
    <property type="entry name" value="cupin_BLL4011-like"/>
    <property type="match status" value="1"/>
</dbReference>
<sequence>MLTRRGFARFATCALCATTGFLATDASAQTPPAASPGLRRKVLSQVDGPMPGYVTIIAEVEIDAGVLVGRHTHPGIESGYVLEGEIELPIEGQATRVYKAGDGFQVLPNTPHAGARNGGRTVRLTSTYVVEKDKPLASPA</sequence>
<evidence type="ECO:0000256" key="1">
    <source>
        <dbReference type="SAM" id="SignalP"/>
    </source>
</evidence>
<reference evidence="3" key="1">
    <citation type="journal article" date="2021" name="Front. Microbiol.">
        <title>Comprehensive Comparative Genomics and Phenotyping of Methylobacterium Species.</title>
        <authorList>
            <person name="Alessa O."/>
            <person name="Ogura Y."/>
            <person name="Fujitani Y."/>
            <person name="Takami H."/>
            <person name="Hayashi T."/>
            <person name="Sahin N."/>
            <person name="Tani A."/>
        </authorList>
    </citation>
    <scope>NUCLEOTIDE SEQUENCE</scope>
    <source>
        <strain evidence="3">KCTC 52305</strain>
    </source>
</reference>
<comment type="caution">
    <text evidence="3">The sequence shown here is derived from an EMBL/GenBank/DDBJ whole genome shotgun (WGS) entry which is preliminary data.</text>
</comment>
<dbReference type="Gene3D" id="2.60.120.10">
    <property type="entry name" value="Jelly Rolls"/>
    <property type="match status" value="1"/>
</dbReference>
<gene>
    <name evidence="3" type="ORF">OPKNFCMD_0289</name>
</gene>